<feature type="transmembrane region" description="Helical" evidence="2">
    <location>
        <begin position="166"/>
        <end position="198"/>
    </location>
</feature>
<comment type="caution">
    <text evidence="3">The sequence shown here is derived from an EMBL/GenBank/DDBJ whole genome shotgun (WGS) entry which is preliminary data.</text>
</comment>
<dbReference type="PANTHER" id="PTHR33979:SF2">
    <property type="entry name" value="PEPTIDASE M50B-LIKE-DOMAIN-CONTAINING PROTEIN"/>
    <property type="match status" value="1"/>
</dbReference>
<evidence type="ECO:0000313" key="4">
    <source>
        <dbReference type="Proteomes" id="UP000383932"/>
    </source>
</evidence>
<dbReference type="Pfam" id="PF13398">
    <property type="entry name" value="Peptidase_M50B"/>
    <property type="match status" value="1"/>
</dbReference>
<keyword evidence="2" id="KW-0812">Transmembrane</keyword>
<evidence type="ECO:0008006" key="5">
    <source>
        <dbReference type="Google" id="ProtNLM"/>
    </source>
</evidence>
<evidence type="ECO:0000313" key="3">
    <source>
        <dbReference type="EMBL" id="KAB5594965.1"/>
    </source>
</evidence>
<feature type="transmembrane region" description="Helical" evidence="2">
    <location>
        <begin position="134"/>
        <end position="154"/>
    </location>
</feature>
<proteinExistence type="predicted"/>
<reference evidence="3 4" key="1">
    <citation type="journal article" date="2019" name="Fungal Biol. Biotechnol.">
        <title>Draft genome sequence of fastidious pathogen Ceratobasidium theobromae, which causes vascular-streak dieback in Theobroma cacao.</title>
        <authorList>
            <person name="Ali S.S."/>
            <person name="Asman A."/>
            <person name="Shao J."/>
            <person name="Firmansyah A.P."/>
            <person name="Susilo A.W."/>
            <person name="Rosmana A."/>
            <person name="McMahon P."/>
            <person name="Junaid M."/>
            <person name="Guest D."/>
            <person name="Kheng T.Y."/>
            <person name="Meinhardt L.W."/>
            <person name="Bailey B.A."/>
        </authorList>
    </citation>
    <scope>NUCLEOTIDE SEQUENCE [LARGE SCALE GENOMIC DNA]</scope>
    <source>
        <strain evidence="3 4">CT2</strain>
    </source>
</reference>
<dbReference type="PANTHER" id="PTHR33979">
    <property type="entry name" value="OS02G0221600 PROTEIN"/>
    <property type="match status" value="1"/>
</dbReference>
<dbReference type="AlphaFoldDB" id="A0A5N5QT83"/>
<keyword evidence="2" id="KW-1133">Transmembrane helix</keyword>
<name>A0A5N5QT83_9AGAM</name>
<evidence type="ECO:0000256" key="1">
    <source>
        <dbReference type="SAM" id="MobiDB-lite"/>
    </source>
</evidence>
<keyword evidence="4" id="KW-1185">Reference proteome</keyword>
<gene>
    <name evidence="3" type="ORF">CTheo_1598</name>
</gene>
<keyword evidence="2" id="KW-0472">Membrane</keyword>
<evidence type="ECO:0000256" key="2">
    <source>
        <dbReference type="SAM" id="Phobius"/>
    </source>
</evidence>
<feature type="region of interest" description="Disordered" evidence="1">
    <location>
        <begin position="1"/>
        <end position="20"/>
    </location>
</feature>
<sequence>MSAPTFTRPPVASMTGSEHTGLRATQEQAVVLYASVVFIGELWSQGGCASANRDEMTIGVVVISALWHIPGARTLINPLKLFTIGWHELCHMAAAIFTGGRITRCGIGTPVRCISIDPNTGGCTRVEGGHPPTILAAGYFGSTLIGAGLIIAGWDTLAAKIASFPVAIGLAVPLILVRDIFTIILIFIYEGLLIGFWFINHADALRYYCLFLGIMSIFFVVWDFIDDRFFKKLNDSDATQFSLLYPKVPAHYWAIGWFLFSALVFIAMLLVGIAVFKRTPAEMQAEAEHFLPT</sequence>
<dbReference type="EMBL" id="SSOP01000014">
    <property type="protein sequence ID" value="KAB5594965.1"/>
    <property type="molecule type" value="Genomic_DNA"/>
</dbReference>
<accession>A0A5N5QT83</accession>
<dbReference type="Proteomes" id="UP000383932">
    <property type="component" value="Unassembled WGS sequence"/>
</dbReference>
<dbReference type="OrthoDB" id="40823at2759"/>
<dbReference type="InterPro" id="IPR049500">
    <property type="entry name" value="Peptidase_M50B-like"/>
</dbReference>
<protein>
    <recommendedName>
        <fullName evidence="5">Peptidase M50B-like protein</fullName>
    </recommendedName>
</protein>
<feature type="transmembrane region" description="Helical" evidence="2">
    <location>
        <begin position="252"/>
        <end position="276"/>
    </location>
</feature>
<organism evidence="3 4">
    <name type="scientific">Ceratobasidium theobromae</name>
    <dbReference type="NCBI Taxonomy" id="1582974"/>
    <lineage>
        <taxon>Eukaryota</taxon>
        <taxon>Fungi</taxon>
        <taxon>Dikarya</taxon>
        <taxon>Basidiomycota</taxon>
        <taxon>Agaricomycotina</taxon>
        <taxon>Agaricomycetes</taxon>
        <taxon>Cantharellales</taxon>
        <taxon>Ceratobasidiaceae</taxon>
        <taxon>Ceratobasidium</taxon>
    </lineage>
</organism>
<feature type="transmembrane region" description="Helical" evidence="2">
    <location>
        <begin position="205"/>
        <end position="225"/>
    </location>
</feature>